<dbReference type="Gene3D" id="3.40.390.10">
    <property type="entry name" value="Collagenase (Catalytic Domain)"/>
    <property type="match status" value="1"/>
</dbReference>
<dbReference type="PROSITE" id="PS51885">
    <property type="entry name" value="NEPRILYSIN"/>
    <property type="match status" value="1"/>
</dbReference>
<organism evidence="4 5">
    <name type="scientific">Rhipicephalus microplus</name>
    <name type="common">Cattle tick</name>
    <name type="synonym">Boophilus microplus</name>
    <dbReference type="NCBI Taxonomy" id="6941"/>
    <lineage>
        <taxon>Eukaryota</taxon>
        <taxon>Metazoa</taxon>
        <taxon>Ecdysozoa</taxon>
        <taxon>Arthropoda</taxon>
        <taxon>Chelicerata</taxon>
        <taxon>Arachnida</taxon>
        <taxon>Acari</taxon>
        <taxon>Parasitiformes</taxon>
        <taxon>Ixodida</taxon>
        <taxon>Ixodoidea</taxon>
        <taxon>Ixodidae</taxon>
        <taxon>Rhipicephalinae</taxon>
        <taxon>Rhipicephalus</taxon>
        <taxon>Boophilus</taxon>
    </lineage>
</organism>
<dbReference type="Gene3D" id="1.10.1380.10">
    <property type="entry name" value="Neutral endopeptidase , domain2"/>
    <property type="match status" value="1"/>
</dbReference>
<dbReference type="InterPro" id="IPR042089">
    <property type="entry name" value="Peptidase_M13_dom_2"/>
</dbReference>
<reference evidence="4" key="2">
    <citation type="submission" date="2021-09" db="EMBL/GenBank/DDBJ databases">
        <authorList>
            <person name="Jia N."/>
            <person name="Wang J."/>
            <person name="Shi W."/>
            <person name="Du L."/>
            <person name="Sun Y."/>
            <person name="Zhan W."/>
            <person name="Jiang J."/>
            <person name="Wang Q."/>
            <person name="Zhang B."/>
            <person name="Ji P."/>
            <person name="Sakyi L.B."/>
            <person name="Cui X."/>
            <person name="Yuan T."/>
            <person name="Jiang B."/>
            <person name="Yang W."/>
            <person name="Lam T.T.-Y."/>
            <person name="Chang Q."/>
            <person name="Ding S."/>
            <person name="Wang X."/>
            <person name="Zhu J."/>
            <person name="Ruan X."/>
            <person name="Zhao L."/>
            <person name="Wei J."/>
            <person name="Que T."/>
            <person name="Du C."/>
            <person name="Cheng J."/>
            <person name="Dai P."/>
            <person name="Han X."/>
            <person name="Huang E."/>
            <person name="Gao Y."/>
            <person name="Liu J."/>
            <person name="Shao H."/>
            <person name="Ye R."/>
            <person name="Li L."/>
            <person name="Wei W."/>
            <person name="Wang X."/>
            <person name="Wang C."/>
            <person name="Huo Q."/>
            <person name="Li W."/>
            <person name="Guo W."/>
            <person name="Chen H."/>
            <person name="Chen S."/>
            <person name="Zhou L."/>
            <person name="Zhou L."/>
            <person name="Ni X."/>
            <person name="Tian J."/>
            <person name="Zhou Y."/>
            <person name="Sheng Y."/>
            <person name="Liu T."/>
            <person name="Pan Y."/>
            <person name="Xia L."/>
            <person name="Li J."/>
            <person name="Zhao F."/>
            <person name="Cao W."/>
        </authorList>
    </citation>
    <scope>NUCLEOTIDE SEQUENCE</scope>
    <source>
        <strain evidence="4">Rmic-2018</strain>
        <tissue evidence="4">Larvae</tissue>
    </source>
</reference>
<evidence type="ECO:0000313" key="4">
    <source>
        <dbReference type="EMBL" id="KAH8009801.1"/>
    </source>
</evidence>
<dbReference type="EMBL" id="JABSTU010000011">
    <property type="protein sequence ID" value="KAH8009801.1"/>
    <property type="molecule type" value="Genomic_DNA"/>
</dbReference>
<reference evidence="4" key="1">
    <citation type="journal article" date="2020" name="Cell">
        <title>Large-Scale Comparative Analyses of Tick Genomes Elucidate Their Genetic Diversity and Vector Capacities.</title>
        <authorList>
            <consortium name="Tick Genome and Microbiome Consortium (TIGMIC)"/>
            <person name="Jia N."/>
            <person name="Wang J."/>
            <person name="Shi W."/>
            <person name="Du L."/>
            <person name="Sun Y."/>
            <person name="Zhan W."/>
            <person name="Jiang J.F."/>
            <person name="Wang Q."/>
            <person name="Zhang B."/>
            <person name="Ji P."/>
            <person name="Bell-Sakyi L."/>
            <person name="Cui X.M."/>
            <person name="Yuan T.T."/>
            <person name="Jiang B.G."/>
            <person name="Yang W.F."/>
            <person name="Lam T.T."/>
            <person name="Chang Q.C."/>
            <person name="Ding S.J."/>
            <person name="Wang X.J."/>
            <person name="Zhu J.G."/>
            <person name="Ruan X.D."/>
            <person name="Zhao L."/>
            <person name="Wei J.T."/>
            <person name="Ye R.Z."/>
            <person name="Que T.C."/>
            <person name="Du C.H."/>
            <person name="Zhou Y.H."/>
            <person name="Cheng J.X."/>
            <person name="Dai P.F."/>
            <person name="Guo W.B."/>
            <person name="Han X.H."/>
            <person name="Huang E.J."/>
            <person name="Li L.F."/>
            <person name="Wei W."/>
            <person name="Gao Y.C."/>
            <person name="Liu J.Z."/>
            <person name="Shao H.Z."/>
            <person name="Wang X."/>
            <person name="Wang C.C."/>
            <person name="Yang T.C."/>
            <person name="Huo Q.B."/>
            <person name="Li W."/>
            <person name="Chen H.Y."/>
            <person name="Chen S.E."/>
            <person name="Zhou L.G."/>
            <person name="Ni X.B."/>
            <person name="Tian J.H."/>
            <person name="Sheng Y."/>
            <person name="Liu T."/>
            <person name="Pan Y.S."/>
            <person name="Xia L.Y."/>
            <person name="Li J."/>
            <person name="Zhao F."/>
            <person name="Cao W.C."/>
        </authorList>
    </citation>
    <scope>NUCLEOTIDE SEQUENCE</scope>
    <source>
        <strain evidence="4">Rmic-2018</strain>
    </source>
</reference>
<keyword evidence="2" id="KW-0472">Membrane</keyword>
<dbReference type="PANTHER" id="PTHR11733:SF241">
    <property type="entry name" value="GH26575P-RELATED"/>
    <property type="match status" value="1"/>
</dbReference>
<keyword evidence="2" id="KW-0812">Transmembrane</keyword>
<dbReference type="GO" id="GO:0005886">
    <property type="term" value="C:plasma membrane"/>
    <property type="evidence" value="ECO:0007669"/>
    <property type="project" value="TreeGrafter"/>
</dbReference>
<name>A0A9J6D6V2_RHIMP</name>
<dbReference type="SUPFAM" id="SSF55486">
    <property type="entry name" value="Metalloproteases ('zincins'), catalytic domain"/>
    <property type="match status" value="1"/>
</dbReference>
<dbReference type="InterPro" id="IPR000718">
    <property type="entry name" value="Peptidase_M13"/>
</dbReference>
<dbReference type="InterPro" id="IPR024079">
    <property type="entry name" value="MetalloPept_cat_dom_sf"/>
</dbReference>
<dbReference type="GO" id="GO:0016485">
    <property type="term" value="P:protein processing"/>
    <property type="evidence" value="ECO:0007669"/>
    <property type="project" value="TreeGrafter"/>
</dbReference>
<keyword evidence="5" id="KW-1185">Reference proteome</keyword>
<dbReference type="PANTHER" id="PTHR11733">
    <property type="entry name" value="ZINC METALLOPROTEASE FAMILY M13 NEPRILYSIN-RELATED"/>
    <property type="match status" value="1"/>
</dbReference>
<comment type="similarity">
    <text evidence="1">Belongs to the peptidase M13 family.</text>
</comment>
<protein>
    <recommendedName>
        <fullName evidence="3">Peptidase M13 N-terminal domain-containing protein</fullName>
    </recommendedName>
</protein>
<evidence type="ECO:0000256" key="2">
    <source>
        <dbReference type="SAM" id="Phobius"/>
    </source>
</evidence>
<dbReference type="Pfam" id="PF05649">
    <property type="entry name" value="Peptidase_M13_N"/>
    <property type="match status" value="1"/>
</dbReference>
<dbReference type="Proteomes" id="UP000821866">
    <property type="component" value="Chromosome 9"/>
</dbReference>
<proteinExistence type="inferred from homology"/>
<dbReference type="GO" id="GO:0004222">
    <property type="term" value="F:metalloendopeptidase activity"/>
    <property type="evidence" value="ECO:0007669"/>
    <property type="project" value="InterPro"/>
</dbReference>
<dbReference type="InterPro" id="IPR008753">
    <property type="entry name" value="Peptidase_M13_N"/>
</dbReference>
<feature type="transmembrane region" description="Helical" evidence="2">
    <location>
        <begin position="359"/>
        <end position="382"/>
    </location>
</feature>
<accession>A0A9J6D6V2</accession>
<comment type="caution">
    <text evidence="4">The sequence shown here is derived from an EMBL/GenBank/DDBJ whole genome shotgun (WGS) entry which is preliminary data.</text>
</comment>
<evidence type="ECO:0000259" key="3">
    <source>
        <dbReference type="Pfam" id="PF05649"/>
    </source>
</evidence>
<dbReference type="AlphaFoldDB" id="A0A9J6D6V2"/>
<evidence type="ECO:0000313" key="5">
    <source>
        <dbReference type="Proteomes" id="UP000821866"/>
    </source>
</evidence>
<feature type="domain" description="Peptidase M13 N-terminal" evidence="3">
    <location>
        <begin position="452"/>
        <end position="644"/>
    </location>
</feature>
<keyword evidence="2" id="KW-1133">Transmembrane helix</keyword>
<gene>
    <name evidence="4" type="ORF">HPB51_019870</name>
</gene>
<sequence length="666" mass="74110">MTPTRRVMSATQVVNATPQYQMGLILPPSTVHSQQSLVSLATNQTYVPCSAAYQNCQADTYLTPPTLTSPSVALLPQVTSVRQTQVVIQQGPEEDMQADMPLYEQDVFIEEPPLMAYETPPTCASQEWACEIDGAFGAIRTTIEEYSSPVQNCTQQPVFIEQPQPQFVAAVSTYQSTEPVLASPLQYVVYNNPYNYYGTMGNAAHQPMSVMMPNTSPLLNPLSTYTASAPVLRHMSRTYTEEEYLTDSSTTDSYGDFDALYARGGFATGATAGFTAPVSYLTSTTGTLGTSTYDSGRHVPIIPTRKPAYLDRRPLTPRDPQAKSSKLALGQTCRTYDRWMADQARCEAIRENRKTGYQVHIIVAFLMLLATIIGALAILSVYGRRRYMAVFGDTDDFNSTMNSPWYRYFLRSFNMNSNRSTAMQEAFGLCRTPECSREGAYIAGALNWSVNPCSDFYSFACSIPTRSADYRAADSSIVSEIKSAILKILREERRFIDSPVSTARHLWIECMNVSALRSLKLSPLLSALAITGLRSWPYEADEGNTITTVWNTSAKILRYFGLPTLLNLHLTKVSRTSDAIVILDKSSAFGTLDDFSDNNSISERARLLYNFMRLVNPRVPQGLADEVLEFVHYVLRLTESSSSENSEEQVRSLGDMSLFQPFILPH</sequence>
<evidence type="ECO:0000256" key="1">
    <source>
        <dbReference type="ARBA" id="ARBA00007357"/>
    </source>
</evidence>